<protein>
    <submittedName>
        <fullName evidence="2">Uncharacterized protein</fullName>
    </submittedName>
</protein>
<gene>
    <name evidence="2" type="ORF">SOCE836_016170</name>
</gene>
<evidence type="ECO:0000256" key="1">
    <source>
        <dbReference type="SAM" id="MobiDB-lite"/>
    </source>
</evidence>
<feature type="compositionally biased region" description="Polar residues" evidence="1">
    <location>
        <begin position="183"/>
        <end position="195"/>
    </location>
</feature>
<proteinExistence type="predicted"/>
<evidence type="ECO:0000313" key="3">
    <source>
        <dbReference type="Proteomes" id="UP000295497"/>
    </source>
</evidence>
<dbReference type="Proteomes" id="UP000295497">
    <property type="component" value="Chromosome"/>
</dbReference>
<sequence length="260" mass="25805">MRSAVGTAESDATPRPSTQASPRRVVQALRRGGGGADRAGGGADRAGGALWRAGGPLGDRGGTLSWAPAALGGGGPGSAVIMGTLGGRAARAPREGLSRLAARSCALQNGGLPSVHGTGKYPAGADGLGAAGRGAIEVGRRPARAQPGSGSSTRVGELNPGRGAQPGSSGAGRAAITRLITPRSASRSNGLSSTAAAPRERASAWVELSPKAVIRTMGGRRRTADRPASTSMPVKHGIWMSLTIASTCAGGSRPENQGRR</sequence>
<feature type="region of interest" description="Disordered" evidence="1">
    <location>
        <begin position="140"/>
        <end position="203"/>
    </location>
</feature>
<reference evidence="2 3" key="1">
    <citation type="submission" date="2015-09" db="EMBL/GenBank/DDBJ databases">
        <title>Sorangium comparison.</title>
        <authorList>
            <person name="Zaburannyi N."/>
            <person name="Bunk B."/>
            <person name="Overmann J."/>
            <person name="Mueller R."/>
        </authorList>
    </citation>
    <scope>NUCLEOTIDE SEQUENCE [LARGE SCALE GENOMIC DNA]</scope>
    <source>
        <strain evidence="2 3">So ce836</strain>
    </source>
</reference>
<evidence type="ECO:0000313" key="2">
    <source>
        <dbReference type="EMBL" id="AUX29527.1"/>
    </source>
</evidence>
<feature type="region of interest" description="Disordered" evidence="1">
    <location>
        <begin position="1"/>
        <end position="47"/>
    </location>
</feature>
<organism evidence="2 3">
    <name type="scientific">Sorangium cellulosum</name>
    <name type="common">Polyangium cellulosum</name>
    <dbReference type="NCBI Taxonomy" id="56"/>
    <lineage>
        <taxon>Bacteria</taxon>
        <taxon>Pseudomonadati</taxon>
        <taxon>Myxococcota</taxon>
        <taxon>Polyangia</taxon>
        <taxon>Polyangiales</taxon>
        <taxon>Polyangiaceae</taxon>
        <taxon>Sorangium</taxon>
    </lineage>
</organism>
<name>A0A4P2QHR7_SORCE</name>
<dbReference type="EMBL" id="CP012672">
    <property type="protein sequence ID" value="AUX29527.1"/>
    <property type="molecule type" value="Genomic_DNA"/>
</dbReference>
<dbReference type="AlphaFoldDB" id="A0A4P2QHR7"/>
<feature type="compositionally biased region" description="Gly residues" evidence="1">
    <location>
        <begin position="31"/>
        <end position="45"/>
    </location>
</feature>
<accession>A0A4P2QHR7</accession>
<feature type="region of interest" description="Disordered" evidence="1">
    <location>
        <begin position="216"/>
        <end position="236"/>
    </location>
</feature>